<gene>
    <name evidence="3" type="ORF">SAMN04488098_100517</name>
</gene>
<dbReference type="InterPro" id="IPR051675">
    <property type="entry name" value="Endo/Exo/Phosphatase_dom_1"/>
</dbReference>
<dbReference type="EMBL" id="FNFK01000005">
    <property type="protein sequence ID" value="SDJ82112.1"/>
    <property type="molecule type" value="Genomic_DNA"/>
</dbReference>
<evidence type="ECO:0000259" key="2">
    <source>
        <dbReference type="SMART" id="SM00278"/>
    </source>
</evidence>
<dbReference type="NCBIfam" id="TIGR00426">
    <property type="entry name" value="competence protein ComEA helix-hairpin-helix repeat region"/>
    <property type="match status" value="1"/>
</dbReference>
<dbReference type="Pfam" id="PF10531">
    <property type="entry name" value="SLBB"/>
    <property type="match status" value="1"/>
</dbReference>
<name>A0A1G8WUM8_9LACT</name>
<evidence type="ECO:0000313" key="3">
    <source>
        <dbReference type="EMBL" id="SDJ82112.1"/>
    </source>
</evidence>
<dbReference type="PANTHER" id="PTHR21180">
    <property type="entry name" value="ENDONUCLEASE/EXONUCLEASE/PHOSPHATASE FAMILY DOMAIN-CONTAINING PROTEIN 1"/>
    <property type="match status" value="1"/>
</dbReference>
<evidence type="ECO:0000313" key="4">
    <source>
        <dbReference type="Proteomes" id="UP000199433"/>
    </source>
</evidence>
<dbReference type="InterPro" id="IPR019554">
    <property type="entry name" value="Soluble_ligand-bd"/>
</dbReference>
<dbReference type="GO" id="GO:0015627">
    <property type="term" value="C:type II protein secretion system complex"/>
    <property type="evidence" value="ECO:0007669"/>
    <property type="project" value="TreeGrafter"/>
</dbReference>
<dbReference type="STRING" id="426701.SAMN04488098_100517"/>
<evidence type="ECO:0000256" key="1">
    <source>
        <dbReference type="SAM" id="Phobius"/>
    </source>
</evidence>
<dbReference type="InterPro" id="IPR004509">
    <property type="entry name" value="Competence_ComEA_HhH"/>
</dbReference>
<accession>A0A1G8WUM8</accession>
<keyword evidence="1" id="KW-1133">Transmembrane helix</keyword>
<dbReference type="Pfam" id="PF12836">
    <property type="entry name" value="HHH_3"/>
    <property type="match status" value="1"/>
</dbReference>
<keyword evidence="1" id="KW-0472">Membrane</keyword>
<dbReference type="GO" id="GO:0006281">
    <property type="term" value="P:DNA repair"/>
    <property type="evidence" value="ECO:0007669"/>
    <property type="project" value="InterPro"/>
</dbReference>
<feature type="transmembrane region" description="Helical" evidence="1">
    <location>
        <begin position="7"/>
        <end position="28"/>
    </location>
</feature>
<reference evidence="4" key="1">
    <citation type="submission" date="2016-10" db="EMBL/GenBank/DDBJ databases">
        <authorList>
            <person name="Varghese N."/>
            <person name="Submissions S."/>
        </authorList>
    </citation>
    <scope>NUCLEOTIDE SEQUENCE [LARGE SCALE GENOMIC DNA]</scope>
    <source>
        <strain evidence="4">DSM 19181</strain>
    </source>
</reference>
<keyword evidence="4" id="KW-1185">Reference proteome</keyword>
<proteinExistence type="predicted"/>
<dbReference type="SUPFAM" id="SSF47781">
    <property type="entry name" value="RuvA domain 2-like"/>
    <property type="match status" value="1"/>
</dbReference>
<dbReference type="PANTHER" id="PTHR21180:SF32">
    <property type="entry name" value="ENDONUCLEASE_EXONUCLEASE_PHOSPHATASE FAMILY DOMAIN-CONTAINING PROTEIN 1"/>
    <property type="match status" value="1"/>
</dbReference>
<feature type="domain" description="Helix-hairpin-helix DNA-binding motif class 1" evidence="2">
    <location>
        <begin position="169"/>
        <end position="188"/>
    </location>
</feature>
<dbReference type="GO" id="GO:0003677">
    <property type="term" value="F:DNA binding"/>
    <property type="evidence" value="ECO:0007669"/>
    <property type="project" value="InterPro"/>
</dbReference>
<dbReference type="InterPro" id="IPR010994">
    <property type="entry name" value="RuvA_2-like"/>
</dbReference>
<dbReference type="Gene3D" id="3.10.20.600">
    <property type="match status" value="1"/>
</dbReference>
<protein>
    <submittedName>
        <fullName evidence="3">Competence protein ComEA</fullName>
    </submittedName>
</protein>
<keyword evidence="1" id="KW-0812">Transmembrane</keyword>
<feature type="domain" description="Helix-hairpin-helix DNA-binding motif class 1" evidence="2">
    <location>
        <begin position="199"/>
        <end position="218"/>
    </location>
</feature>
<dbReference type="SMART" id="SM00278">
    <property type="entry name" value="HhH1"/>
    <property type="match status" value="2"/>
</dbReference>
<organism evidence="3 4">
    <name type="scientific">Alkalibacterium thalassium</name>
    <dbReference type="NCBI Taxonomy" id="426701"/>
    <lineage>
        <taxon>Bacteria</taxon>
        <taxon>Bacillati</taxon>
        <taxon>Bacillota</taxon>
        <taxon>Bacilli</taxon>
        <taxon>Lactobacillales</taxon>
        <taxon>Carnobacteriaceae</taxon>
        <taxon>Alkalibacterium</taxon>
    </lineage>
</organism>
<sequence>MGTFEKLKPFIITAVAAAVIALVGYRLLIIKQAPYEQLPSSEEQTLDSLLSADELPKDEGGDNIVDAASPNTDKGQVSTVFVDVKGAVNQPGVYEMQSGQRVADAVQVSGGTVEQAEVKAVNFAQLLYDEMVIYIPYEGEEADLPLFEISPYGEETDKGKININTAGVGELLELNGIGPQKAEAIVIYREEQGPFEKPEDIVNVSGIGEKTFEKIQDQIIVH</sequence>
<dbReference type="Proteomes" id="UP000199433">
    <property type="component" value="Unassembled WGS sequence"/>
</dbReference>
<dbReference type="Gene3D" id="1.10.150.280">
    <property type="entry name" value="AF1531-like domain"/>
    <property type="match status" value="1"/>
</dbReference>
<dbReference type="AlphaFoldDB" id="A0A1G8WUM8"/>
<dbReference type="RefSeq" id="WP_176759579.1">
    <property type="nucleotide sequence ID" value="NZ_FNFK01000005.1"/>
</dbReference>
<dbReference type="InterPro" id="IPR003583">
    <property type="entry name" value="Hlx-hairpin-Hlx_DNA-bd_motif"/>
</dbReference>
<dbReference type="GO" id="GO:0015628">
    <property type="term" value="P:protein secretion by the type II secretion system"/>
    <property type="evidence" value="ECO:0007669"/>
    <property type="project" value="TreeGrafter"/>
</dbReference>